<proteinExistence type="predicted"/>
<dbReference type="EMBL" id="KK088439">
    <property type="protein sequence ID" value="EYE92034.1"/>
    <property type="molecule type" value="Genomic_DNA"/>
</dbReference>
<dbReference type="AlphaFoldDB" id="A0A017S613"/>
<organism evidence="2 3">
    <name type="scientific">Aspergillus ruber (strain CBS 135680)</name>
    <dbReference type="NCBI Taxonomy" id="1388766"/>
    <lineage>
        <taxon>Eukaryota</taxon>
        <taxon>Fungi</taxon>
        <taxon>Dikarya</taxon>
        <taxon>Ascomycota</taxon>
        <taxon>Pezizomycotina</taxon>
        <taxon>Eurotiomycetes</taxon>
        <taxon>Eurotiomycetidae</taxon>
        <taxon>Eurotiales</taxon>
        <taxon>Aspergillaceae</taxon>
        <taxon>Aspergillus</taxon>
        <taxon>Aspergillus subgen. Aspergillus</taxon>
    </lineage>
</organism>
<protein>
    <submittedName>
        <fullName evidence="2">Uncharacterized protein</fullName>
    </submittedName>
</protein>
<name>A0A017S613_ASPRC</name>
<gene>
    <name evidence="2" type="ORF">EURHEDRAFT_380404</name>
</gene>
<dbReference type="Proteomes" id="UP000019804">
    <property type="component" value="Unassembled WGS sequence"/>
</dbReference>
<evidence type="ECO:0000256" key="1">
    <source>
        <dbReference type="SAM" id="MobiDB-lite"/>
    </source>
</evidence>
<reference evidence="3" key="1">
    <citation type="journal article" date="2014" name="Nat. Commun.">
        <title>Genomic adaptations of the halophilic Dead Sea filamentous fungus Eurotium rubrum.</title>
        <authorList>
            <person name="Kis-Papo T."/>
            <person name="Weig A.R."/>
            <person name="Riley R."/>
            <person name="Persoh D."/>
            <person name="Salamov A."/>
            <person name="Sun H."/>
            <person name="Lipzen A."/>
            <person name="Wasser S.P."/>
            <person name="Rambold G."/>
            <person name="Grigoriev I.V."/>
            <person name="Nevo E."/>
        </authorList>
    </citation>
    <scope>NUCLEOTIDE SEQUENCE [LARGE SCALE GENOMIC DNA]</scope>
    <source>
        <strain evidence="3">CBS 135680</strain>
    </source>
</reference>
<evidence type="ECO:0000313" key="3">
    <source>
        <dbReference type="Proteomes" id="UP000019804"/>
    </source>
</evidence>
<feature type="region of interest" description="Disordered" evidence="1">
    <location>
        <begin position="115"/>
        <end position="147"/>
    </location>
</feature>
<keyword evidence="3" id="KW-1185">Reference proteome</keyword>
<dbReference type="RefSeq" id="XP_040635722.1">
    <property type="nucleotide sequence ID" value="XM_040779293.1"/>
</dbReference>
<dbReference type="HOGENOM" id="CLU_1618655_0_0_1"/>
<accession>A0A017S613</accession>
<evidence type="ECO:0000313" key="2">
    <source>
        <dbReference type="EMBL" id="EYE92034.1"/>
    </source>
</evidence>
<dbReference type="GeneID" id="63694417"/>
<sequence length="164" mass="18237">MAEFMDYHPEKDLRDGLDARRADGPNRQTTILLSRRPRQDREWDRFVAAGIMPAVDRWTARLDAVFLPARLRSTKSDCAPRSSIPVLLERGEPGKTQGAIIVESQQLRVLAGAQGSAMRPGDAPPIDTDAATVQPRQQTPEVPRPKDRMVVPAVPSMSAWIWTS</sequence>